<dbReference type="SUPFAM" id="SSF51735">
    <property type="entry name" value="NAD(P)-binding Rossmann-fold domains"/>
    <property type="match status" value="1"/>
</dbReference>
<name>A0ABT4ZD64_9RHOB</name>
<evidence type="ECO:0000256" key="5">
    <source>
        <dbReference type="ARBA" id="ARBA00048200"/>
    </source>
</evidence>
<evidence type="ECO:0000256" key="4">
    <source>
        <dbReference type="ARBA" id="ARBA00017099"/>
    </source>
</evidence>
<dbReference type="Proteomes" id="UP001165641">
    <property type="component" value="Unassembled WGS sequence"/>
</dbReference>
<dbReference type="RefSeq" id="WP_271887787.1">
    <property type="nucleotide sequence ID" value="NZ_JAQBIE010000004.1"/>
</dbReference>
<gene>
    <name evidence="8" type="primary">rfbD</name>
    <name evidence="8" type="ORF">PAF17_03960</name>
</gene>
<comment type="pathway">
    <text evidence="1 6">Carbohydrate biosynthesis; dTDP-L-rhamnose biosynthesis.</text>
</comment>
<keyword evidence="6" id="KW-0521">NADP</keyword>
<organism evidence="8 9">
    <name type="scientific">Paracoccus onchidii</name>
    <dbReference type="NCBI Taxonomy" id="3017813"/>
    <lineage>
        <taxon>Bacteria</taxon>
        <taxon>Pseudomonadati</taxon>
        <taxon>Pseudomonadota</taxon>
        <taxon>Alphaproteobacteria</taxon>
        <taxon>Rhodobacterales</taxon>
        <taxon>Paracoccaceae</taxon>
        <taxon>Paracoccus</taxon>
    </lineage>
</organism>
<evidence type="ECO:0000256" key="6">
    <source>
        <dbReference type="RuleBase" id="RU364082"/>
    </source>
</evidence>
<comment type="caution">
    <text evidence="8">The sequence shown here is derived from an EMBL/GenBank/DDBJ whole genome shotgun (WGS) entry which is preliminary data.</text>
</comment>
<evidence type="ECO:0000259" key="7">
    <source>
        <dbReference type="Pfam" id="PF04321"/>
    </source>
</evidence>
<dbReference type="InterPro" id="IPR005913">
    <property type="entry name" value="dTDP_dehydrorham_reduct"/>
</dbReference>
<dbReference type="EC" id="1.1.1.133" evidence="3 6"/>
<comment type="cofactor">
    <cofactor evidence="6">
        <name>Mg(2+)</name>
        <dbReference type="ChEBI" id="CHEBI:18420"/>
    </cofactor>
    <text evidence="6">Binds 1 Mg(2+) ion per monomer.</text>
</comment>
<evidence type="ECO:0000313" key="8">
    <source>
        <dbReference type="EMBL" id="MDB6176656.1"/>
    </source>
</evidence>
<dbReference type="NCBIfam" id="TIGR01214">
    <property type="entry name" value="rmlD"/>
    <property type="match status" value="1"/>
</dbReference>
<dbReference type="Gene3D" id="3.40.50.720">
    <property type="entry name" value="NAD(P)-binding Rossmann-like Domain"/>
    <property type="match status" value="1"/>
</dbReference>
<dbReference type="PANTHER" id="PTHR10491:SF4">
    <property type="entry name" value="METHIONINE ADENOSYLTRANSFERASE 2 SUBUNIT BETA"/>
    <property type="match status" value="1"/>
</dbReference>
<dbReference type="GO" id="GO:0008831">
    <property type="term" value="F:dTDP-4-dehydrorhamnose reductase activity"/>
    <property type="evidence" value="ECO:0007669"/>
    <property type="project" value="UniProtKB-EC"/>
</dbReference>
<dbReference type="InterPro" id="IPR036291">
    <property type="entry name" value="NAD(P)-bd_dom_sf"/>
</dbReference>
<dbReference type="Gene3D" id="3.90.25.10">
    <property type="entry name" value="UDP-galactose 4-epimerase, domain 1"/>
    <property type="match status" value="1"/>
</dbReference>
<keyword evidence="6 8" id="KW-0560">Oxidoreductase</keyword>
<evidence type="ECO:0000256" key="2">
    <source>
        <dbReference type="ARBA" id="ARBA00010944"/>
    </source>
</evidence>
<protein>
    <recommendedName>
        <fullName evidence="4 6">dTDP-4-dehydrorhamnose reductase</fullName>
        <ecNumber evidence="3 6">1.1.1.133</ecNumber>
    </recommendedName>
</protein>
<proteinExistence type="inferred from homology"/>
<comment type="similarity">
    <text evidence="2 6">Belongs to the dTDP-4-dehydrorhamnose reductase family.</text>
</comment>
<dbReference type="Pfam" id="PF04321">
    <property type="entry name" value="RmlD_sub_bind"/>
    <property type="match status" value="1"/>
</dbReference>
<dbReference type="InterPro" id="IPR029903">
    <property type="entry name" value="RmlD-like-bd"/>
</dbReference>
<dbReference type="EMBL" id="JAQBIE010000004">
    <property type="protein sequence ID" value="MDB6176656.1"/>
    <property type="molecule type" value="Genomic_DNA"/>
</dbReference>
<sequence>MTGDILVFGRTGQVAQELGLLAPGAIYLGRDKADLKDPRGCAEQILSIRPRAVLNVAAYTAVDQAEAEEPEARIINGEAPAAMARAAAELDIPFLHVSTDYVFDGTGGQARSEMAATAPLGAYGRSKLMGEHGVENAGGNWAVLRTSWVFSSFGNNFVKTMLRLGSAKDELGIVGDQIGGPTPAKDIAAALLVMAEQMSVDPGKGGIYHFAGAPDASWAEFAQEIFAQAKLGCKIREIATAEYPTPAVRPLNSRLDCGAIAQRFGIRRPDWREGLAEVLARLEQIR</sequence>
<accession>A0ABT4ZD64</accession>
<reference evidence="8" key="1">
    <citation type="submission" date="2022-12" db="EMBL/GenBank/DDBJ databases">
        <title>Paracoccus onchidii sp. nov., isolated from a marine invertebrate from the South China Sea.</title>
        <authorList>
            <person name="Xu S."/>
            <person name="Liu Z."/>
            <person name="Xu Y."/>
        </authorList>
    </citation>
    <scope>NUCLEOTIDE SEQUENCE</scope>
    <source>
        <strain evidence="8">Z330</strain>
    </source>
</reference>
<comment type="function">
    <text evidence="6">Catalyzes the reduction of dTDP-6-deoxy-L-lyxo-4-hexulose to yield dTDP-L-rhamnose.</text>
</comment>
<evidence type="ECO:0000256" key="1">
    <source>
        <dbReference type="ARBA" id="ARBA00004781"/>
    </source>
</evidence>
<evidence type="ECO:0000313" key="9">
    <source>
        <dbReference type="Proteomes" id="UP001165641"/>
    </source>
</evidence>
<feature type="domain" description="RmlD-like substrate binding" evidence="7">
    <location>
        <begin position="5"/>
        <end position="282"/>
    </location>
</feature>
<evidence type="ECO:0000256" key="3">
    <source>
        <dbReference type="ARBA" id="ARBA00012929"/>
    </source>
</evidence>
<dbReference type="CDD" id="cd05254">
    <property type="entry name" value="dTDP_HR_like_SDR_e"/>
    <property type="match status" value="1"/>
</dbReference>
<dbReference type="PANTHER" id="PTHR10491">
    <property type="entry name" value="DTDP-4-DEHYDRORHAMNOSE REDUCTASE"/>
    <property type="match status" value="1"/>
</dbReference>
<keyword evidence="9" id="KW-1185">Reference proteome</keyword>
<comment type="catalytic activity">
    <reaction evidence="5 6">
        <text>dTDP-beta-L-rhamnose + NADP(+) = dTDP-4-dehydro-beta-L-rhamnose + NADPH + H(+)</text>
        <dbReference type="Rhea" id="RHEA:21796"/>
        <dbReference type="ChEBI" id="CHEBI:15378"/>
        <dbReference type="ChEBI" id="CHEBI:57510"/>
        <dbReference type="ChEBI" id="CHEBI:57783"/>
        <dbReference type="ChEBI" id="CHEBI:58349"/>
        <dbReference type="ChEBI" id="CHEBI:62830"/>
        <dbReference type="EC" id="1.1.1.133"/>
    </reaction>
</comment>